<dbReference type="InterPro" id="IPR008978">
    <property type="entry name" value="HSP20-like_chaperone"/>
</dbReference>
<dbReference type="eggNOG" id="KOG0710">
    <property type="taxonomic scope" value="Eukaryota"/>
</dbReference>
<evidence type="ECO:0000313" key="6">
    <source>
        <dbReference type="Proteomes" id="UP000030687"/>
    </source>
</evidence>
<dbReference type="InterPro" id="IPR031107">
    <property type="entry name" value="Small_HSP"/>
</dbReference>
<dbReference type="AlphaFoldDB" id="V4SZ21"/>
<dbReference type="CDD" id="cd06472">
    <property type="entry name" value="ACD_ScHsp26_like"/>
    <property type="match status" value="1"/>
</dbReference>
<name>V4SZ21_CITCL</name>
<sequence>MSQISRSRFAGAVGYHHPPFPLSDDTWNGGQFQHVHQFSPPMMIPTRIDWHDTPECHVFKADLSGFHKHDVKVEIEDGRVLCISGEQKIEKEERTDEGHRLEVAVGKFSRRFQLPENAMVDRITAHIANSTLTVTVPKKDIKKHHGHSRSIKITGV</sequence>
<dbReference type="EMBL" id="KI536861">
    <property type="protein sequence ID" value="ESR42481.1"/>
    <property type="molecule type" value="Genomic_DNA"/>
</dbReference>
<proteinExistence type="inferred from homology"/>
<evidence type="ECO:0000256" key="1">
    <source>
        <dbReference type="ARBA" id="ARBA00023016"/>
    </source>
</evidence>
<dbReference type="InterPro" id="IPR002068">
    <property type="entry name" value="A-crystallin/Hsp20_dom"/>
</dbReference>
<protein>
    <recommendedName>
        <fullName evidence="4">SHSP domain-containing protein</fullName>
    </recommendedName>
</protein>
<dbReference type="OrthoDB" id="1431247at2759"/>
<dbReference type="PROSITE" id="PS01031">
    <property type="entry name" value="SHSP"/>
    <property type="match status" value="1"/>
</dbReference>
<evidence type="ECO:0000256" key="3">
    <source>
        <dbReference type="RuleBase" id="RU003616"/>
    </source>
</evidence>
<dbReference type="Gramene" id="ESR42481">
    <property type="protein sequence ID" value="ESR42481"/>
    <property type="gene ID" value="CICLE_v10012988mg"/>
</dbReference>
<dbReference type="SUPFAM" id="SSF49764">
    <property type="entry name" value="HSP20-like chaperones"/>
    <property type="match status" value="1"/>
</dbReference>
<comment type="similarity">
    <text evidence="2 3">Belongs to the small heat shock protein (HSP20) family.</text>
</comment>
<evidence type="ECO:0000259" key="4">
    <source>
        <dbReference type="PROSITE" id="PS01031"/>
    </source>
</evidence>
<dbReference type="Gene3D" id="2.60.40.790">
    <property type="match status" value="1"/>
</dbReference>
<organism evidence="5 6">
    <name type="scientific">Citrus clementina</name>
    <name type="common">Clementine</name>
    <name type="synonym">Citrus deliciosa x Citrus sinensis</name>
    <dbReference type="NCBI Taxonomy" id="85681"/>
    <lineage>
        <taxon>Eukaryota</taxon>
        <taxon>Viridiplantae</taxon>
        <taxon>Streptophyta</taxon>
        <taxon>Embryophyta</taxon>
        <taxon>Tracheophyta</taxon>
        <taxon>Spermatophyta</taxon>
        <taxon>Magnoliopsida</taxon>
        <taxon>eudicotyledons</taxon>
        <taxon>Gunneridae</taxon>
        <taxon>Pentapetalae</taxon>
        <taxon>rosids</taxon>
        <taxon>malvids</taxon>
        <taxon>Sapindales</taxon>
        <taxon>Rutaceae</taxon>
        <taxon>Aurantioideae</taxon>
        <taxon>Citrus</taxon>
    </lineage>
</organism>
<dbReference type="Proteomes" id="UP000030687">
    <property type="component" value="Unassembled WGS sequence"/>
</dbReference>
<evidence type="ECO:0000256" key="2">
    <source>
        <dbReference type="PROSITE-ProRule" id="PRU00285"/>
    </source>
</evidence>
<accession>V4SZ21</accession>
<reference evidence="5 6" key="1">
    <citation type="submission" date="2013-10" db="EMBL/GenBank/DDBJ databases">
        <authorList>
            <consortium name="International Citrus Genome Consortium"/>
            <person name="Jenkins J."/>
            <person name="Schmutz J."/>
            <person name="Prochnik S."/>
            <person name="Rokhsar D."/>
            <person name="Gmitter F."/>
            <person name="Ollitrault P."/>
            <person name="Machado M."/>
            <person name="Talon M."/>
            <person name="Wincker P."/>
            <person name="Jaillon O."/>
            <person name="Morgante M."/>
        </authorList>
    </citation>
    <scope>NUCLEOTIDE SEQUENCE</scope>
    <source>
        <strain evidence="6">cv. Clemenules</strain>
    </source>
</reference>
<dbReference type="Pfam" id="PF00011">
    <property type="entry name" value="HSP20"/>
    <property type="match status" value="1"/>
</dbReference>
<keyword evidence="1" id="KW-0346">Stress response</keyword>
<dbReference type="STRING" id="85681.V4SZ21"/>
<keyword evidence="6" id="KW-1185">Reference proteome</keyword>
<dbReference type="KEGG" id="cic:CICLE_v10012988mg"/>
<evidence type="ECO:0000313" key="5">
    <source>
        <dbReference type="EMBL" id="ESR42481.1"/>
    </source>
</evidence>
<dbReference type="PANTHER" id="PTHR11527">
    <property type="entry name" value="HEAT-SHOCK PROTEIN 20 FAMILY MEMBER"/>
    <property type="match status" value="1"/>
</dbReference>
<dbReference type="InParanoid" id="V4SZ21"/>
<gene>
    <name evidence="5" type="ORF">CICLE_v10012988mg</name>
</gene>
<feature type="domain" description="SHSP" evidence="4">
    <location>
        <begin position="37"/>
        <end position="154"/>
    </location>
</feature>